<dbReference type="AlphaFoldDB" id="A0A382TFV9"/>
<sequence>CAIGIAAGEARRRVAAARSLYSRGEHHAVAAHVPFSVAVEDQRPSAGAGGGPQRNDRRLMGRGSFQPVCRASVWAVVGRRL</sequence>
<dbReference type="EMBL" id="UINC01136328">
    <property type="protein sequence ID" value="SVD21030.1"/>
    <property type="molecule type" value="Genomic_DNA"/>
</dbReference>
<proteinExistence type="predicted"/>
<evidence type="ECO:0000313" key="2">
    <source>
        <dbReference type="EMBL" id="SVD21030.1"/>
    </source>
</evidence>
<evidence type="ECO:0000256" key="1">
    <source>
        <dbReference type="SAM" id="MobiDB-lite"/>
    </source>
</evidence>
<organism evidence="2">
    <name type="scientific">marine metagenome</name>
    <dbReference type="NCBI Taxonomy" id="408172"/>
    <lineage>
        <taxon>unclassified sequences</taxon>
        <taxon>metagenomes</taxon>
        <taxon>ecological metagenomes</taxon>
    </lineage>
</organism>
<accession>A0A382TFV9</accession>
<feature type="region of interest" description="Disordered" evidence="1">
    <location>
        <begin position="42"/>
        <end position="61"/>
    </location>
</feature>
<protein>
    <submittedName>
        <fullName evidence="2">Uncharacterized protein</fullName>
    </submittedName>
</protein>
<name>A0A382TFV9_9ZZZZ</name>
<feature type="non-terminal residue" evidence="2">
    <location>
        <position position="81"/>
    </location>
</feature>
<gene>
    <name evidence="2" type="ORF">METZ01_LOCUS373884</name>
</gene>
<feature type="non-terminal residue" evidence="2">
    <location>
        <position position="1"/>
    </location>
</feature>
<reference evidence="2" key="1">
    <citation type="submission" date="2018-05" db="EMBL/GenBank/DDBJ databases">
        <authorList>
            <person name="Lanie J.A."/>
            <person name="Ng W.-L."/>
            <person name="Kazmierczak K.M."/>
            <person name="Andrzejewski T.M."/>
            <person name="Davidsen T.M."/>
            <person name="Wayne K.J."/>
            <person name="Tettelin H."/>
            <person name="Glass J.I."/>
            <person name="Rusch D."/>
            <person name="Podicherti R."/>
            <person name="Tsui H.-C.T."/>
            <person name="Winkler M.E."/>
        </authorList>
    </citation>
    <scope>NUCLEOTIDE SEQUENCE</scope>
</reference>